<evidence type="ECO:0000313" key="3">
    <source>
        <dbReference type="EMBL" id="MBW5484623.1"/>
    </source>
</evidence>
<organism evidence="3 4">
    <name type="scientific">Streptomyces bambusae</name>
    <dbReference type="NCBI Taxonomy" id="1550616"/>
    <lineage>
        <taxon>Bacteria</taxon>
        <taxon>Bacillati</taxon>
        <taxon>Actinomycetota</taxon>
        <taxon>Actinomycetes</taxon>
        <taxon>Kitasatosporales</taxon>
        <taxon>Streptomycetaceae</taxon>
        <taxon>Streptomyces</taxon>
    </lineage>
</organism>
<dbReference type="RefSeq" id="WP_219669283.1">
    <property type="nucleotide sequence ID" value="NZ_WTFF01000179.1"/>
</dbReference>
<reference evidence="3 4" key="1">
    <citation type="submission" date="2019-12" db="EMBL/GenBank/DDBJ databases">
        <title>Genome sequence of Streptomyces bambusae.</title>
        <authorList>
            <person name="Bansal K."/>
            <person name="Choksket S."/>
            <person name="Korpole S."/>
            <person name="Patil P.B."/>
        </authorList>
    </citation>
    <scope>NUCLEOTIDE SEQUENCE [LARGE SCALE GENOMIC DNA]</scope>
    <source>
        <strain evidence="3 4">SK60</strain>
    </source>
</reference>
<dbReference type="Proteomes" id="UP000812013">
    <property type="component" value="Unassembled WGS sequence"/>
</dbReference>
<sequence length="276" mass="27980">MTSTRPARRSARRTAAAPPTATGRAATSRAATARAATVSAAAVALLLSGCSLVFEGEWSKRTTADATVAEAVTAVEMTDGRSGDVEVVPGSGPGVRVQRTVRYRGDTAPRPTQQVRDGVLSFAAGCAGNCRIDYRLEVPAGAKVKLRTSSGDIKVTGVAEADLYADSGAVRADAVAGPVRIRTSSGSITASALVGPTADIRTDSGDARVAFTTAPTSVTARASSGDVTLTVPPAGPYRVEASTDSGIRDITVPTAPTAPHTLKATTSSGDLHITTT</sequence>
<dbReference type="Pfam" id="PF13349">
    <property type="entry name" value="DUF4097"/>
    <property type="match status" value="1"/>
</dbReference>
<evidence type="ECO:0000256" key="1">
    <source>
        <dbReference type="SAM" id="MobiDB-lite"/>
    </source>
</evidence>
<dbReference type="EMBL" id="WTFF01000179">
    <property type="protein sequence ID" value="MBW5484623.1"/>
    <property type="molecule type" value="Genomic_DNA"/>
</dbReference>
<feature type="compositionally biased region" description="Polar residues" evidence="1">
    <location>
        <begin position="263"/>
        <end position="276"/>
    </location>
</feature>
<feature type="region of interest" description="Disordered" evidence="1">
    <location>
        <begin position="249"/>
        <end position="276"/>
    </location>
</feature>
<feature type="compositionally biased region" description="Basic residues" evidence="1">
    <location>
        <begin position="1"/>
        <end position="12"/>
    </location>
</feature>
<proteinExistence type="predicted"/>
<feature type="compositionally biased region" description="Low complexity" evidence="1">
    <location>
        <begin position="13"/>
        <end position="28"/>
    </location>
</feature>
<evidence type="ECO:0000313" key="4">
    <source>
        <dbReference type="Proteomes" id="UP000812013"/>
    </source>
</evidence>
<dbReference type="InterPro" id="IPR025164">
    <property type="entry name" value="Toastrack_DUF4097"/>
</dbReference>
<evidence type="ECO:0000259" key="2">
    <source>
        <dbReference type="Pfam" id="PF13349"/>
    </source>
</evidence>
<dbReference type="Gene3D" id="2.160.20.120">
    <property type="match status" value="1"/>
</dbReference>
<feature type="domain" description="DUF4097" evidence="2">
    <location>
        <begin position="143"/>
        <end position="273"/>
    </location>
</feature>
<keyword evidence="4" id="KW-1185">Reference proteome</keyword>
<feature type="region of interest" description="Disordered" evidence="1">
    <location>
        <begin position="1"/>
        <end position="28"/>
    </location>
</feature>
<protein>
    <submittedName>
        <fullName evidence="3">DUF4097 family beta strand repeat protein</fullName>
    </submittedName>
</protein>
<comment type="caution">
    <text evidence="3">The sequence shown here is derived from an EMBL/GenBank/DDBJ whole genome shotgun (WGS) entry which is preliminary data.</text>
</comment>
<name>A0ABS6ZBL6_9ACTN</name>
<gene>
    <name evidence="3" type="ORF">GPJ59_22775</name>
</gene>
<accession>A0ABS6ZBL6</accession>